<dbReference type="PANTHER" id="PTHR44858:SF1">
    <property type="entry name" value="UDP-N-ACETYLGLUCOSAMINE--PEPTIDE N-ACETYLGLUCOSAMINYLTRANSFERASE SPINDLY-RELATED"/>
    <property type="match status" value="1"/>
</dbReference>
<keyword evidence="1" id="KW-0677">Repeat</keyword>
<dbReference type="Ensembl" id="ENSHHUT00000033981.1">
    <property type="protein sequence ID" value="ENSHHUP00000032646.1"/>
    <property type="gene ID" value="ENSHHUG00000020671.1"/>
</dbReference>
<dbReference type="PROSITE" id="PS50005">
    <property type="entry name" value="TPR"/>
    <property type="match status" value="1"/>
</dbReference>
<dbReference type="Pfam" id="PF13181">
    <property type="entry name" value="TPR_8"/>
    <property type="match status" value="1"/>
</dbReference>
<reference evidence="5" key="1">
    <citation type="submission" date="2018-06" db="EMBL/GenBank/DDBJ databases">
        <title>Genome assembly of Danube salmon.</title>
        <authorList>
            <person name="Macqueen D.J."/>
            <person name="Gundappa M.K."/>
        </authorList>
    </citation>
    <scope>NUCLEOTIDE SEQUENCE [LARGE SCALE GENOMIC DNA]</scope>
</reference>
<evidence type="ECO:0000256" key="3">
    <source>
        <dbReference type="PROSITE-ProRule" id="PRU00339"/>
    </source>
</evidence>
<sequence>MPDIALQDLSTSVLINDSQENLSAFLHRGLLYTERRQWQQAMFDFEAVIKLDRSVALAHVNLGLIFMLNMGQNYEAIRMFSNALRVDPTYIRGYICRAQAYRNVSI</sequence>
<dbReference type="InterPro" id="IPR050498">
    <property type="entry name" value="Ycf3"/>
</dbReference>
<evidence type="ECO:0000313" key="4">
    <source>
        <dbReference type="Ensembl" id="ENSHHUP00000032646.1"/>
    </source>
</evidence>
<dbReference type="InterPro" id="IPR019734">
    <property type="entry name" value="TPR_rpt"/>
</dbReference>
<dbReference type="SMART" id="SM00028">
    <property type="entry name" value="TPR"/>
    <property type="match status" value="2"/>
</dbReference>
<evidence type="ECO:0000313" key="5">
    <source>
        <dbReference type="Proteomes" id="UP000314982"/>
    </source>
</evidence>
<organism evidence="4 5">
    <name type="scientific">Hucho hucho</name>
    <name type="common">huchen</name>
    <dbReference type="NCBI Taxonomy" id="62062"/>
    <lineage>
        <taxon>Eukaryota</taxon>
        <taxon>Metazoa</taxon>
        <taxon>Chordata</taxon>
        <taxon>Craniata</taxon>
        <taxon>Vertebrata</taxon>
        <taxon>Euteleostomi</taxon>
        <taxon>Actinopterygii</taxon>
        <taxon>Neopterygii</taxon>
        <taxon>Teleostei</taxon>
        <taxon>Protacanthopterygii</taxon>
        <taxon>Salmoniformes</taxon>
        <taxon>Salmonidae</taxon>
        <taxon>Salmoninae</taxon>
        <taxon>Hucho</taxon>
    </lineage>
</organism>
<dbReference type="PANTHER" id="PTHR44858">
    <property type="entry name" value="TETRATRICOPEPTIDE REPEAT PROTEIN 6"/>
    <property type="match status" value="1"/>
</dbReference>
<reference evidence="4" key="2">
    <citation type="submission" date="2025-08" db="UniProtKB">
        <authorList>
            <consortium name="Ensembl"/>
        </authorList>
    </citation>
    <scope>IDENTIFICATION</scope>
</reference>
<proteinExistence type="predicted"/>
<accession>A0A4W5M1T3</accession>
<reference evidence="4" key="3">
    <citation type="submission" date="2025-09" db="UniProtKB">
        <authorList>
            <consortium name="Ensembl"/>
        </authorList>
    </citation>
    <scope>IDENTIFICATION</scope>
</reference>
<feature type="repeat" description="TPR" evidence="3">
    <location>
        <begin position="22"/>
        <end position="55"/>
    </location>
</feature>
<keyword evidence="5" id="KW-1185">Reference proteome</keyword>
<keyword evidence="2 3" id="KW-0802">TPR repeat</keyword>
<evidence type="ECO:0000256" key="1">
    <source>
        <dbReference type="ARBA" id="ARBA00022737"/>
    </source>
</evidence>
<dbReference type="AlphaFoldDB" id="A0A4W5M1T3"/>
<dbReference type="Gene3D" id="1.25.40.10">
    <property type="entry name" value="Tetratricopeptide repeat domain"/>
    <property type="match status" value="1"/>
</dbReference>
<dbReference type="SUPFAM" id="SSF48452">
    <property type="entry name" value="TPR-like"/>
    <property type="match status" value="1"/>
</dbReference>
<dbReference type="InterPro" id="IPR011990">
    <property type="entry name" value="TPR-like_helical_dom_sf"/>
</dbReference>
<evidence type="ECO:0000256" key="2">
    <source>
        <dbReference type="ARBA" id="ARBA00022803"/>
    </source>
</evidence>
<dbReference type="Proteomes" id="UP000314982">
    <property type="component" value="Unassembled WGS sequence"/>
</dbReference>
<name>A0A4W5M1T3_9TELE</name>
<protein>
    <submittedName>
        <fullName evidence="4">Uncharacterized protein</fullName>
    </submittedName>
</protein>